<organism evidence="2 3">
    <name type="scientific">Ectocarpus siliculosus</name>
    <name type="common">Brown alga</name>
    <name type="synonym">Conferva siliculosa</name>
    <dbReference type="NCBI Taxonomy" id="2880"/>
    <lineage>
        <taxon>Eukaryota</taxon>
        <taxon>Sar</taxon>
        <taxon>Stramenopiles</taxon>
        <taxon>Ochrophyta</taxon>
        <taxon>PX clade</taxon>
        <taxon>Phaeophyceae</taxon>
        <taxon>Ectocarpales</taxon>
        <taxon>Ectocarpaceae</taxon>
        <taxon>Ectocarpus</taxon>
    </lineage>
</organism>
<dbReference type="AlphaFoldDB" id="D7G4H2"/>
<evidence type="ECO:0000256" key="1">
    <source>
        <dbReference type="SAM" id="Phobius"/>
    </source>
</evidence>
<keyword evidence="1" id="KW-0472">Membrane</keyword>
<proteinExistence type="predicted"/>
<accession>D7G4H2</accession>
<protein>
    <submittedName>
        <fullName evidence="2">Uncharacterized protein</fullName>
    </submittedName>
</protein>
<feature type="transmembrane region" description="Helical" evidence="1">
    <location>
        <begin position="43"/>
        <end position="73"/>
    </location>
</feature>
<evidence type="ECO:0000313" key="3">
    <source>
        <dbReference type="Proteomes" id="UP000002630"/>
    </source>
</evidence>
<keyword evidence="3" id="KW-1185">Reference proteome</keyword>
<dbReference type="EMBL" id="FN649760">
    <property type="protein sequence ID" value="CBJ48875.1"/>
    <property type="molecule type" value="Genomic_DNA"/>
</dbReference>
<reference evidence="2 3" key="1">
    <citation type="journal article" date="2010" name="Nature">
        <title>The Ectocarpus genome and the independent evolution of multicellularity in brown algae.</title>
        <authorList>
            <person name="Cock J.M."/>
            <person name="Sterck L."/>
            <person name="Rouze P."/>
            <person name="Scornet D."/>
            <person name="Allen A.E."/>
            <person name="Amoutzias G."/>
            <person name="Anthouard V."/>
            <person name="Artiguenave F."/>
            <person name="Aury J.M."/>
            <person name="Badger J.H."/>
            <person name="Beszteri B."/>
            <person name="Billiau K."/>
            <person name="Bonnet E."/>
            <person name="Bothwell J.H."/>
            <person name="Bowler C."/>
            <person name="Boyen C."/>
            <person name="Brownlee C."/>
            <person name="Carrano C.J."/>
            <person name="Charrier B."/>
            <person name="Cho G.Y."/>
            <person name="Coelho S.M."/>
            <person name="Collen J."/>
            <person name="Corre E."/>
            <person name="Da Silva C."/>
            <person name="Delage L."/>
            <person name="Delaroque N."/>
            <person name="Dittami S.M."/>
            <person name="Doulbeau S."/>
            <person name="Elias M."/>
            <person name="Farnham G."/>
            <person name="Gachon C.M."/>
            <person name="Gschloessl B."/>
            <person name="Heesch S."/>
            <person name="Jabbari K."/>
            <person name="Jubin C."/>
            <person name="Kawai H."/>
            <person name="Kimura K."/>
            <person name="Kloareg B."/>
            <person name="Kupper F.C."/>
            <person name="Lang D."/>
            <person name="Le Bail A."/>
            <person name="Leblanc C."/>
            <person name="Lerouge P."/>
            <person name="Lohr M."/>
            <person name="Lopez P.J."/>
            <person name="Martens C."/>
            <person name="Maumus F."/>
            <person name="Michel G."/>
            <person name="Miranda-Saavedra D."/>
            <person name="Morales J."/>
            <person name="Moreau H."/>
            <person name="Motomura T."/>
            <person name="Nagasato C."/>
            <person name="Napoli C.A."/>
            <person name="Nelson D.R."/>
            <person name="Nyvall-Collen P."/>
            <person name="Peters A.F."/>
            <person name="Pommier C."/>
            <person name="Potin P."/>
            <person name="Poulain J."/>
            <person name="Quesneville H."/>
            <person name="Read B."/>
            <person name="Rensing S.A."/>
            <person name="Ritter A."/>
            <person name="Rousvoal S."/>
            <person name="Samanta M."/>
            <person name="Samson G."/>
            <person name="Schroeder D.C."/>
            <person name="Segurens B."/>
            <person name="Strittmatter M."/>
            <person name="Tonon T."/>
            <person name="Tregear J.W."/>
            <person name="Valentin K."/>
            <person name="von Dassow P."/>
            <person name="Yamagishi T."/>
            <person name="Van de Peer Y."/>
            <person name="Wincker P."/>
        </authorList>
    </citation>
    <scope>NUCLEOTIDE SEQUENCE [LARGE SCALE GENOMIC DNA]</scope>
    <source>
        <strain evidence="3">Ec32 / CCAP1310/4</strain>
    </source>
</reference>
<dbReference type="InParanoid" id="D7G4H2"/>
<name>D7G4H2_ECTSI</name>
<gene>
    <name evidence="2" type="ORF">Esi_0057_0015</name>
</gene>
<sequence>MGFMTNNNMMLVIQLTLLLAMFVKLIMISQGSTQSGRAVYRRLVARSIVCTVAVVLGYTTTTAVVVLAVLAAFPGNNQIALPFGFSSCLKSIKAGRNAGVVVSPLKFLNCSG</sequence>
<keyword evidence="1" id="KW-0812">Transmembrane</keyword>
<evidence type="ECO:0000313" key="2">
    <source>
        <dbReference type="EMBL" id="CBJ48875.1"/>
    </source>
</evidence>
<keyword evidence="1" id="KW-1133">Transmembrane helix</keyword>
<dbReference type="Proteomes" id="UP000002630">
    <property type="component" value="Unassembled WGS sequence"/>
</dbReference>